<dbReference type="InterPro" id="IPR015637">
    <property type="entry name" value="MUG/TDG"/>
</dbReference>
<name>D8M2D8_BLAHO</name>
<dbReference type="Proteomes" id="UP000008312">
    <property type="component" value="Unassembled WGS sequence"/>
</dbReference>
<evidence type="ECO:0000313" key="6">
    <source>
        <dbReference type="EMBL" id="CBK22233.2"/>
    </source>
</evidence>
<dbReference type="Gene3D" id="3.40.470.10">
    <property type="entry name" value="Uracil-DNA glycosylase-like domain"/>
    <property type="match status" value="1"/>
</dbReference>
<dbReference type="RefSeq" id="XP_012896281.1">
    <property type="nucleotide sequence ID" value="XM_013040827.1"/>
</dbReference>
<evidence type="ECO:0000256" key="2">
    <source>
        <dbReference type="ARBA" id="ARBA00022801"/>
    </source>
</evidence>
<accession>D8M2D8</accession>
<feature type="region of interest" description="Disordered" evidence="4">
    <location>
        <begin position="28"/>
        <end position="47"/>
    </location>
</feature>
<dbReference type="EMBL" id="FN668648">
    <property type="protein sequence ID" value="CBK22233.2"/>
    <property type="molecule type" value="Genomic_DNA"/>
</dbReference>
<gene>
    <name evidence="6" type="ORF">GSBLH_T00002284001</name>
</gene>
<dbReference type="SUPFAM" id="SSF52141">
    <property type="entry name" value="Uracil-DNA glycosylase-like"/>
    <property type="match status" value="1"/>
</dbReference>
<evidence type="ECO:0000259" key="5">
    <source>
        <dbReference type="Pfam" id="PF03167"/>
    </source>
</evidence>
<dbReference type="OMA" id="YGKATME"/>
<dbReference type="PANTHER" id="PTHR12159">
    <property type="entry name" value="G/T AND G/U MISMATCH-SPECIFIC DNA GLYCOSYLASE"/>
    <property type="match status" value="1"/>
</dbReference>
<keyword evidence="3" id="KW-0234">DNA repair</keyword>
<dbReference type="InParanoid" id="D8M2D8"/>
<evidence type="ECO:0000256" key="1">
    <source>
        <dbReference type="ARBA" id="ARBA00022763"/>
    </source>
</evidence>
<reference evidence="6" key="1">
    <citation type="submission" date="2010-02" db="EMBL/GenBank/DDBJ databases">
        <title>Sequencing and annotation of the Blastocystis hominis genome.</title>
        <authorList>
            <person name="Wincker P."/>
        </authorList>
    </citation>
    <scope>NUCLEOTIDE SEQUENCE</scope>
    <source>
        <strain evidence="6">Singapore isolate B</strain>
    </source>
</reference>
<dbReference type="PANTHER" id="PTHR12159:SF9">
    <property type="entry name" value="G_T MISMATCH-SPECIFIC THYMINE DNA GLYCOSYLASE"/>
    <property type="match status" value="1"/>
</dbReference>
<feature type="domain" description="Uracil-DNA glycosylase-like" evidence="5">
    <location>
        <begin position="84"/>
        <end position="259"/>
    </location>
</feature>
<organism evidence="6">
    <name type="scientific">Blastocystis hominis</name>
    <dbReference type="NCBI Taxonomy" id="12968"/>
    <lineage>
        <taxon>Eukaryota</taxon>
        <taxon>Sar</taxon>
        <taxon>Stramenopiles</taxon>
        <taxon>Bigyra</taxon>
        <taxon>Opalozoa</taxon>
        <taxon>Opalinata</taxon>
        <taxon>Blastocystidae</taxon>
        <taxon>Blastocystis</taxon>
    </lineage>
</organism>
<evidence type="ECO:0000313" key="7">
    <source>
        <dbReference type="Proteomes" id="UP000008312"/>
    </source>
</evidence>
<dbReference type="Pfam" id="PF03167">
    <property type="entry name" value="UDG"/>
    <property type="match status" value="1"/>
</dbReference>
<dbReference type="GO" id="GO:0008263">
    <property type="term" value="F:pyrimidine-specific mismatch base pair DNA N-glycosylase activity"/>
    <property type="evidence" value="ECO:0007669"/>
    <property type="project" value="TreeGrafter"/>
</dbReference>
<dbReference type="GO" id="GO:0006285">
    <property type="term" value="P:base-excision repair, AP site formation"/>
    <property type="evidence" value="ECO:0007669"/>
    <property type="project" value="InterPro"/>
</dbReference>
<evidence type="ECO:0000256" key="4">
    <source>
        <dbReference type="SAM" id="MobiDB-lite"/>
    </source>
</evidence>
<keyword evidence="1" id="KW-0227">DNA damage</keyword>
<evidence type="ECO:0000256" key="3">
    <source>
        <dbReference type="ARBA" id="ARBA00023204"/>
    </source>
</evidence>
<dbReference type="GO" id="GO:0004844">
    <property type="term" value="F:uracil DNA N-glycosylase activity"/>
    <property type="evidence" value="ECO:0007669"/>
    <property type="project" value="TreeGrafter"/>
</dbReference>
<dbReference type="AlphaFoldDB" id="D8M2D8"/>
<dbReference type="InterPro" id="IPR036895">
    <property type="entry name" value="Uracil-DNA_glycosylase-like_sf"/>
</dbReference>
<dbReference type="CDD" id="cd10028">
    <property type="entry name" value="UDG-F2_TDG_MUG"/>
    <property type="match status" value="1"/>
</dbReference>
<proteinExistence type="predicted"/>
<dbReference type="OrthoDB" id="565731at2759"/>
<keyword evidence="2" id="KW-0378">Hydrolase</keyword>
<keyword evidence="7" id="KW-1185">Reference proteome</keyword>
<dbReference type="InterPro" id="IPR005122">
    <property type="entry name" value="Uracil-DNA_glycosylase-like"/>
</dbReference>
<dbReference type="GeneID" id="24919471"/>
<sequence>MKRGREEADEELKRFEQFCRQFAYSPEKSVKVKNPPPVEEEKTQSELEDAPFVAPYPNRYREKYSSPCPNCFKNSLVCPHNQEKRLRLLIIGHNPSEHAWKNGNMYSNPTNRMWKILTGTFCEGSEYKGVIDPSMTIDDQNQLPSRYGIGFTDLGTVPGNQSDKFTKQELAQWKIDLYDRLTRHLGRVCKQEHNDPKCSLLCHSPRIVLFSGKKQFVDLFAKPPKVAMGFQQVLPDDWPLSPQIKVYVCPSSSGRVVMKKEDIMKYYCEVFEAYNSLFFVCYNELNYK</sequence>
<protein>
    <recommendedName>
        <fullName evidence="5">Uracil-DNA glycosylase-like domain-containing protein</fullName>
    </recommendedName>
</protein>